<dbReference type="InterPro" id="IPR029480">
    <property type="entry name" value="Transpos_assoc"/>
</dbReference>
<dbReference type="Proteomes" id="UP001293254">
    <property type="component" value="Unassembled WGS sequence"/>
</dbReference>
<comment type="caution">
    <text evidence="2">The sequence shown here is derived from an EMBL/GenBank/DDBJ whole genome shotgun (WGS) entry which is preliminary data.</text>
</comment>
<evidence type="ECO:0000313" key="3">
    <source>
        <dbReference type="Proteomes" id="UP001293254"/>
    </source>
</evidence>
<accession>A0AAE1YEJ1</accession>
<name>A0AAE1YEJ1_9LAMI</name>
<dbReference type="Pfam" id="PF13963">
    <property type="entry name" value="Transpos_assoc"/>
    <property type="match status" value="1"/>
</dbReference>
<organism evidence="2 3">
    <name type="scientific">Sesamum alatum</name>
    <dbReference type="NCBI Taxonomy" id="300844"/>
    <lineage>
        <taxon>Eukaryota</taxon>
        <taxon>Viridiplantae</taxon>
        <taxon>Streptophyta</taxon>
        <taxon>Embryophyta</taxon>
        <taxon>Tracheophyta</taxon>
        <taxon>Spermatophyta</taxon>
        <taxon>Magnoliopsida</taxon>
        <taxon>eudicotyledons</taxon>
        <taxon>Gunneridae</taxon>
        <taxon>Pentapetalae</taxon>
        <taxon>asterids</taxon>
        <taxon>lamiids</taxon>
        <taxon>Lamiales</taxon>
        <taxon>Pedaliaceae</taxon>
        <taxon>Sesamum</taxon>
    </lineage>
</organism>
<keyword evidence="3" id="KW-1185">Reference proteome</keyword>
<feature type="domain" description="Transposase-associated" evidence="1">
    <location>
        <begin position="121"/>
        <end position="181"/>
    </location>
</feature>
<evidence type="ECO:0000259" key="1">
    <source>
        <dbReference type="Pfam" id="PF13963"/>
    </source>
</evidence>
<dbReference type="EMBL" id="JACGWO010000004">
    <property type="protein sequence ID" value="KAK4428603.1"/>
    <property type="molecule type" value="Genomic_DNA"/>
</dbReference>
<gene>
    <name evidence="2" type="ORF">Salat_1160100</name>
</gene>
<dbReference type="Gene3D" id="3.30.70.890">
    <property type="entry name" value="GHMP kinase, C-terminal domain"/>
    <property type="match status" value="1"/>
</dbReference>
<proteinExistence type="predicted"/>
<sequence>MNGIIDLDSEDSEFVEVDPTGRYGRLNPKLMRSTRGNWISILREEQSIYFSENNRVIKGLEAWASGNIEDFGKLISASGLSSIKNYESVKISIKKRSLLDNHLISLLEIELKHSEIMNTDRSWMWRHLDDNGYLLDEFVERVDEEFLSFAFASPRFVCHGQIKCPCTKCNNRKFLSRNDVHLEEKKYNELTMKMQEELLR</sequence>
<dbReference type="SUPFAM" id="SSF55060">
    <property type="entry name" value="GHMP Kinase, C-terminal domain"/>
    <property type="match status" value="1"/>
</dbReference>
<evidence type="ECO:0000313" key="2">
    <source>
        <dbReference type="EMBL" id="KAK4428603.1"/>
    </source>
</evidence>
<reference evidence="2" key="2">
    <citation type="journal article" date="2024" name="Plant">
        <title>Genomic evolution and insights into agronomic trait innovations of Sesamum species.</title>
        <authorList>
            <person name="Miao H."/>
            <person name="Wang L."/>
            <person name="Qu L."/>
            <person name="Liu H."/>
            <person name="Sun Y."/>
            <person name="Le M."/>
            <person name="Wang Q."/>
            <person name="Wei S."/>
            <person name="Zheng Y."/>
            <person name="Lin W."/>
            <person name="Duan Y."/>
            <person name="Cao H."/>
            <person name="Xiong S."/>
            <person name="Wang X."/>
            <person name="Wei L."/>
            <person name="Li C."/>
            <person name="Ma Q."/>
            <person name="Ju M."/>
            <person name="Zhao R."/>
            <person name="Li G."/>
            <person name="Mu C."/>
            <person name="Tian Q."/>
            <person name="Mei H."/>
            <person name="Zhang T."/>
            <person name="Gao T."/>
            <person name="Zhang H."/>
        </authorList>
    </citation>
    <scope>NUCLEOTIDE SEQUENCE</scope>
    <source>
        <strain evidence="2">3651</strain>
    </source>
</reference>
<reference evidence="2" key="1">
    <citation type="submission" date="2020-06" db="EMBL/GenBank/DDBJ databases">
        <authorList>
            <person name="Li T."/>
            <person name="Hu X."/>
            <person name="Zhang T."/>
            <person name="Song X."/>
            <person name="Zhang H."/>
            <person name="Dai N."/>
            <person name="Sheng W."/>
            <person name="Hou X."/>
            <person name="Wei L."/>
        </authorList>
    </citation>
    <scope>NUCLEOTIDE SEQUENCE</scope>
    <source>
        <strain evidence="2">3651</strain>
        <tissue evidence="2">Leaf</tissue>
    </source>
</reference>
<dbReference type="AlphaFoldDB" id="A0AAE1YEJ1"/>
<dbReference type="InterPro" id="IPR036554">
    <property type="entry name" value="GHMP_kinase_C_sf"/>
</dbReference>
<protein>
    <submittedName>
        <fullName evidence="2">Galacturonokinase</fullName>
    </submittedName>
</protein>